<dbReference type="InterPro" id="IPR001128">
    <property type="entry name" value="Cyt_P450"/>
</dbReference>
<keyword evidence="1" id="KW-0732">Signal</keyword>
<keyword evidence="3" id="KW-1185">Reference proteome</keyword>
<dbReference type="Gene3D" id="1.10.630.10">
    <property type="entry name" value="Cytochrome P450"/>
    <property type="match status" value="1"/>
</dbReference>
<sequence length="241" mass="26320">MAFFLLCLWALFLAVLACYVKQLVTDTRRHLPPGPWPLPIIGSILHMSKLPHRSLARLAERYGSPMTLRLGMSLFIVVSSPSTAREVLQTHNASLSGRNPANAWSAGGHGANAVFVLQPGRKWHTLRRLAVAQLFSPRRLDELQPLRQHVVSRLLGDVSEAASGGAPVSVRRAAFTAMARLLWRAMFSHELDEAASSQGLYDCVRGIMSLVMTPNVSDLFPAVAAADLRAYGAGCESDRLL</sequence>
<feature type="signal peptide" evidence="1">
    <location>
        <begin position="1"/>
        <end position="17"/>
    </location>
</feature>
<dbReference type="SUPFAM" id="SSF48264">
    <property type="entry name" value="Cytochrome P450"/>
    <property type="match status" value="1"/>
</dbReference>
<organism evidence="2 3">
    <name type="scientific">Panicum virgatum</name>
    <name type="common">Blackwell switchgrass</name>
    <dbReference type="NCBI Taxonomy" id="38727"/>
    <lineage>
        <taxon>Eukaryota</taxon>
        <taxon>Viridiplantae</taxon>
        <taxon>Streptophyta</taxon>
        <taxon>Embryophyta</taxon>
        <taxon>Tracheophyta</taxon>
        <taxon>Spermatophyta</taxon>
        <taxon>Magnoliopsida</taxon>
        <taxon>Liliopsida</taxon>
        <taxon>Poales</taxon>
        <taxon>Poaceae</taxon>
        <taxon>PACMAD clade</taxon>
        <taxon>Panicoideae</taxon>
        <taxon>Panicodae</taxon>
        <taxon>Paniceae</taxon>
        <taxon>Panicinae</taxon>
        <taxon>Panicum</taxon>
        <taxon>Panicum sect. Hiantes</taxon>
    </lineage>
</organism>
<protein>
    <submittedName>
        <fullName evidence="2">Uncharacterized protein</fullName>
    </submittedName>
</protein>
<dbReference type="PANTHER" id="PTHR24299:SF64">
    <property type="entry name" value="OS02G0502300 PROTEIN"/>
    <property type="match status" value="1"/>
</dbReference>
<comment type="caution">
    <text evidence="2">The sequence shown here is derived from an EMBL/GenBank/DDBJ whole genome shotgun (WGS) entry which is preliminary data.</text>
</comment>
<proteinExistence type="predicted"/>
<dbReference type="PANTHER" id="PTHR24299">
    <property type="entry name" value="CYTOCHROME P450 FAMILY 1"/>
    <property type="match status" value="1"/>
</dbReference>
<dbReference type="EMBL" id="CM029040">
    <property type="protein sequence ID" value="KAG2637878.1"/>
    <property type="molecule type" value="Genomic_DNA"/>
</dbReference>
<dbReference type="Pfam" id="PF00067">
    <property type="entry name" value="p450"/>
    <property type="match status" value="1"/>
</dbReference>
<evidence type="ECO:0000313" key="3">
    <source>
        <dbReference type="Proteomes" id="UP000823388"/>
    </source>
</evidence>
<dbReference type="GO" id="GO:0004497">
    <property type="term" value="F:monooxygenase activity"/>
    <property type="evidence" value="ECO:0007669"/>
    <property type="project" value="InterPro"/>
</dbReference>
<dbReference type="GO" id="GO:0020037">
    <property type="term" value="F:heme binding"/>
    <property type="evidence" value="ECO:0007669"/>
    <property type="project" value="InterPro"/>
</dbReference>
<evidence type="ECO:0000313" key="2">
    <source>
        <dbReference type="EMBL" id="KAG2637878.1"/>
    </source>
</evidence>
<dbReference type="GO" id="GO:0005506">
    <property type="term" value="F:iron ion binding"/>
    <property type="evidence" value="ECO:0007669"/>
    <property type="project" value="InterPro"/>
</dbReference>
<dbReference type="InterPro" id="IPR036396">
    <property type="entry name" value="Cyt_P450_sf"/>
</dbReference>
<feature type="chain" id="PRO_5035773846" evidence="1">
    <location>
        <begin position="18"/>
        <end position="241"/>
    </location>
</feature>
<dbReference type="AlphaFoldDB" id="A0A8T0VSA7"/>
<dbReference type="GO" id="GO:0016705">
    <property type="term" value="F:oxidoreductase activity, acting on paired donors, with incorporation or reduction of molecular oxygen"/>
    <property type="evidence" value="ECO:0007669"/>
    <property type="project" value="InterPro"/>
</dbReference>
<reference evidence="2" key="1">
    <citation type="submission" date="2020-05" db="EMBL/GenBank/DDBJ databases">
        <title>WGS assembly of Panicum virgatum.</title>
        <authorList>
            <person name="Lovell J.T."/>
            <person name="Jenkins J."/>
            <person name="Shu S."/>
            <person name="Juenger T.E."/>
            <person name="Schmutz J."/>
        </authorList>
    </citation>
    <scope>NUCLEOTIDE SEQUENCE</scope>
    <source>
        <strain evidence="2">AP13</strain>
    </source>
</reference>
<accession>A0A8T0VSA7</accession>
<evidence type="ECO:0000256" key="1">
    <source>
        <dbReference type="SAM" id="SignalP"/>
    </source>
</evidence>
<name>A0A8T0VSA7_PANVG</name>
<dbReference type="Proteomes" id="UP000823388">
    <property type="component" value="Chromosome 2N"/>
</dbReference>
<dbReference type="OrthoDB" id="694779at2759"/>
<gene>
    <name evidence="2" type="ORF">PVAP13_2NG551109</name>
</gene>